<comment type="caution">
    <text evidence="1">The sequence shown here is derived from an EMBL/GenBank/DDBJ whole genome shotgun (WGS) entry which is preliminary data.</text>
</comment>
<name>A0AA38CEH8_TAXCH</name>
<dbReference type="EMBL" id="JAHRHJ020000010">
    <property type="protein sequence ID" value="KAH9298515.1"/>
    <property type="molecule type" value="Genomic_DNA"/>
</dbReference>
<reference evidence="1 2" key="1">
    <citation type="journal article" date="2021" name="Nat. Plants">
        <title>The Taxus genome provides insights into paclitaxel biosynthesis.</title>
        <authorList>
            <person name="Xiong X."/>
            <person name="Gou J."/>
            <person name="Liao Q."/>
            <person name="Li Y."/>
            <person name="Zhou Q."/>
            <person name="Bi G."/>
            <person name="Li C."/>
            <person name="Du R."/>
            <person name="Wang X."/>
            <person name="Sun T."/>
            <person name="Guo L."/>
            <person name="Liang H."/>
            <person name="Lu P."/>
            <person name="Wu Y."/>
            <person name="Zhang Z."/>
            <person name="Ro D.K."/>
            <person name="Shang Y."/>
            <person name="Huang S."/>
            <person name="Yan J."/>
        </authorList>
    </citation>
    <scope>NUCLEOTIDE SEQUENCE [LARGE SCALE GENOMIC DNA]</scope>
    <source>
        <strain evidence="1">Ta-2019</strain>
    </source>
</reference>
<protein>
    <submittedName>
        <fullName evidence="1">Uncharacterized protein</fullName>
    </submittedName>
</protein>
<dbReference type="Proteomes" id="UP000824469">
    <property type="component" value="Unassembled WGS sequence"/>
</dbReference>
<dbReference type="AlphaFoldDB" id="A0AA38CEH8"/>
<keyword evidence="2" id="KW-1185">Reference proteome</keyword>
<feature type="non-terminal residue" evidence="1">
    <location>
        <position position="1"/>
    </location>
</feature>
<evidence type="ECO:0000313" key="2">
    <source>
        <dbReference type="Proteomes" id="UP000824469"/>
    </source>
</evidence>
<sequence>VVVEGTVDVTGATEVADAAVITGIGPNCETTRDKVDAGSTELDGANTGVGARVRGIDMGVS</sequence>
<accession>A0AA38CEH8</accession>
<feature type="non-terminal residue" evidence="1">
    <location>
        <position position="61"/>
    </location>
</feature>
<organism evidence="1 2">
    <name type="scientific">Taxus chinensis</name>
    <name type="common">Chinese yew</name>
    <name type="synonym">Taxus wallichiana var. chinensis</name>
    <dbReference type="NCBI Taxonomy" id="29808"/>
    <lineage>
        <taxon>Eukaryota</taxon>
        <taxon>Viridiplantae</taxon>
        <taxon>Streptophyta</taxon>
        <taxon>Embryophyta</taxon>
        <taxon>Tracheophyta</taxon>
        <taxon>Spermatophyta</taxon>
        <taxon>Pinopsida</taxon>
        <taxon>Pinidae</taxon>
        <taxon>Conifers II</taxon>
        <taxon>Cupressales</taxon>
        <taxon>Taxaceae</taxon>
        <taxon>Taxus</taxon>
    </lineage>
</organism>
<gene>
    <name evidence="1" type="ORF">KI387_030197</name>
</gene>
<proteinExistence type="predicted"/>
<evidence type="ECO:0000313" key="1">
    <source>
        <dbReference type="EMBL" id="KAH9298515.1"/>
    </source>
</evidence>